<comment type="caution">
    <text evidence="1">The sequence shown here is derived from an EMBL/GenBank/DDBJ whole genome shotgun (WGS) entry which is preliminary data.</text>
</comment>
<evidence type="ECO:0000313" key="1">
    <source>
        <dbReference type="EMBL" id="MEO3954395.1"/>
    </source>
</evidence>
<evidence type="ECO:0000313" key="2">
    <source>
        <dbReference type="Proteomes" id="UP001438292"/>
    </source>
</evidence>
<reference evidence="1 2" key="1">
    <citation type="submission" date="2024-05" db="EMBL/GenBank/DDBJ databases">
        <authorList>
            <person name="De Oliveira J.P."/>
            <person name="Noriler S.A."/>
            <person name="De Oliveira A.G."/>
            <person name="Sipoli D.S."/>
        </authorList>
    </citation>
    <scope>NUCLEOTIDE SEQUENCE [LARGE SCALE GENOMIC DNA]</scope>
    <source>
        <strain evidence="1 2">LABIM186</strain>
    </source>
</reference>
<dbReference type="GeneID" id="97478519"/>
<dbReference type="Proteomes" id="UP001438292">
    <property type="component" value="Unassembled WGS sequence"/>
</dbReference>
<sequence>MTSAECCLRNPGLARLVGKSIFLDEEMFATWYFKVERKLFTARLTLITIRRAQKNDKVVSAAVFCIAQEAVQALGACSKDFCGIGHFLPDAGREKRSVAASFTARGVWQRHAPTESGSGGRPCQQAICGVVRLGLGIAKTYALRLASGLLVGLRCSQKAFEQALKHSLSCSRQVTCQPQFSLSPFIVRAVAIAAPAWSLAR</sequence>
<gene>
    <name evidence="1" type="ORF">ABH309_08000</name>
</gene>
<organism evidence="1 2">
    <name type="scientific">Chromobacterium piscinae</name>
    <dbReference type="NCBI Taxonomy" id="686831"/>
    <lineage>
        <taxon>Bacteria</taxon>
        <taxon>Pseudomonadati</taxon>
        <taxon>Pseudomonadota</taxon>
        <taxon>Betaproteobacteria</taxon>
        <taxon>Neisseriales</taxon>
        <taxon>Chromobacteriaceae</taxon>
        <taxon>Chromobacterium</taxon>
    </lineage>
</organism>
<accession>A0ABV0H2U5</accession>
<keyword evidence="2" id="KW-1185">Reference proteome</keyword>
<proteinExistence type="predicted"/>
<protein>
    <submittedName>
        <fullName evidence="1">Uncharacterized protein</fullName>
    </submittedName>
</protein>
<name>A0ABV0H2U5_9NEIS</name>
<dbReference type="EMBL" id="JBDQQU010000007">
    <property type="protein sequence ID" value="MEO3954395.1"/>
    <property type="molecule type" value="Genomic_DNA"/>
</dbReference>
<dbReference type="RefSeq" id="WP_231178216.1">
    <property type="nucleotide sequence ID" value="NZ_CP197095.1"/>
</dbReference>